<gene>
    <name evidence="1" type="ORF">PLANPX_4887</name>
</gene>
<proteinExistence type="predicted"/>
<reference evidence="2" key="1">
    <citation type="submission" date="2019-10" db="EMBL/GenBank/DDBJ databases">
        <title>Lacipirellula parvula gen. nov., sp. nov., representing a lineage of planctomycetes widespread in freshwater anoxic habitats, and description of the family Lacipirellulaceae.</title>
        <authorList>
            <person name="Dedysh S.N."/>
            <person name="Kulichevskaya I.S."/>
            <person name="Beletsky A.V."/>
            <person name="Rakitin A.L."/>
            <person name="Mardanov A.V."/>
            <person name="Ivanova A.A."/>
            <person name="Saltykova V.X."/>
            <person name="Rijpstra W.I.C."/>
            <person name="Sinninghe Damste J.S."/>
            <person name="Ravin N.V."/>
        </authorList>
    </citation>
    <scope>NUCLEOTIDE SEQUENCE [LARGE SCALE GENOMIC DNA]</scope>
    <source>
        <strain evidence="2">PX69</strain>
    </source>
</reference>
<dbReference type="Proteomes" id="UP000326837">
    <property type="component" value="Chromosome"/>
</dbReference>
<dbReference type="EMBL" id="AP021861">
    <property type="protein sequence ID" value="BBO35275.1"/>
    <property type="molecule type" value="Genomic_DNA"/>
</dbReference>
<sequence>MDADKNICVHLRLSAVPNKHLYSLALLASLAVQFFCI</sequence>
<protein>
    <submittedName>
        <fullName evidence="1">Uncharacterized protein</fullName>
    </submittedName>
</protein>
<dbReference type="AlphaFoldDB" id="A0A5K7XFV4"/>
<evidence type="ECO:0000313" key="1">
    <source>
        <dbReference type="EMBL" id="BBO35275.1"/>
    </source>
</evidence>
<dbReference type="KEGG" id="lpav:PLANPX_4887"/>
<name>A0A5K7XFV4_9BACT</name>
<keyword evidence="2" id="KW-1185">Reference proteome</keyword>
<organism evidence="1 2">
    <name type="scientific">Lacipirellula parvula</name>
    <dbReference type="NCBI Taxonomy" id="2650471"/>
    <lineage>
        <taxon>Bacteria</taxon>
        <taxon>Pseudomonadati</taxon>
        <taxon>Planctomycetota</taxon>
        <taxon>Planctomycetia</taxon>
        <taxon>Pirellulales</taxon>
        <taxon>Lacipirellulaceae</taxon>
        <taxon>Lacipirellula</taxon>
    </lineage>
</organism>
<accession>A0A5K7XFV4</accession>
<evidence type="ECO:0000313" key="2">
    <source>
        <dbReference type="Proteomes" id="UP000326837"/>
    </source>
</evidence>